<evidence type="ECO:0000313" key="1">
    <source>
        <dbReference type="EMBL" id="GGE74158.1"/>
    </source>
</evidence>
<dbReference type="AlphaFoldDB" id="A0A917ESH5"/>
<dbReference type="InterPro" id="IPR036166">
    <property type="entry name" value="YxeA-like_sf"/>
</dbReference>
<dbReference type="NCBIfam" id="TIGR01655">
    <property type="entry name" value="yxeA_fam"/>
    <property type="match status" value="1"/>
</dbReference>
<keyword evidence="2" id="KW-1185">Reference proteome</keyword>
<reference evidence="1" key="2">
    <citation type="submission" date="2020-09" db="EMBL/GenBank/DDBJ databases">
        <authorList>
            <person name="Sun Q."/>
            <person name="Zhou Y."/>
        </authorList>
    </citation>
    <scope>NUCLEOTIDE SEQUENCE</scope>
    <source>
        <strain evidence="1">CGMCC 1.12698</strain>
    </source>
</reference>
<reference evidence="1" key="1">
    <citation type="journal article" date="2014" name="Int. J. Syst. Evol. Microbiol.">
        <title>Complete genome sequence of Corynebacterium casei LMG S-19264T (=DSM 44701T), isolated from a smear-ripened cheese.</title>
        <authorList>
            <consortium name="US DOE Joint Genome Institute (JGI-PGF)"/>
            <person name="Walter F."/>
            <person name="Albersmeier A."/>
            <person name="Kalinowski J."/>
            <person name="Ruckert C."/>
        </authorList>
    </citation>
    <scope>NUCLEOTIDE SEQUENCE</scope>
    <source>
        <strain evidence="1">CGMCC 1.12698</strain>
    </source>
</reference>
<gene>
    <name evidence="1" type="ORF">GCM10007140_25080</name>
</gene>
<proteinExistence type="predicted"/>
<accession>A0A917ESH5</accession>
<sequence length="119" mass="13643">MKRTIGILSVLVILTTALMGCSSLNRMFKDEYYVQITGDGEFKVEKADGGQDFKSYNYKLTGFDEKANDKEMEFTATKNLRKDAYLRVYYSDDKGVTSWEEVKGNEVPEKALNKLKENK</sequence>
<dbReference type="Pfam" id="PF06486">
    <property type="entry name" value="DUF1093"/>
    <property type="match status" value="1"/>
</dbReference>
<comment type="caution">
    <text evidence="1">The sequence shown here is derived from an EMBL/GenBank/DDBJ whole genome shotgun (WGS) entry which is preliminary data.</text>
</comment>
<dbReference type="RefSeq" id="WP_188388835.1">
    <property type="nucleotide sequence ID" value="NZ_BMFK01000002.1"/>
</dbReference>
<dbReference type="PANTHER" id="PTHR36433:SF2">
    <property type="entry name" value="YXEA FAMILY PROTEIN"/>
    <property type="match status" value="1"/>
</dbReference>
<dbReference type="Proteomes" id="UP000605259">
    <property type="component" value="Unassembled WGS sequence"/>
</dbReference>
<dbReference type="InterPro" id="IPR006542">
    <property type="entry name" value="DUF1093"/>
</dbReference>
<dbReference type="Gene3D" id="2.40.50.480">
    <property type="match status" value="1"/>
</dbReference>
<name>A0A917ESH5_9BACI</name>
<organism evidence="1 2">
    <name type="scientific">Priestia taiwanensis</name>
    <dbReference type="NCBI Taxonomy" id="1347902"/>
    <lineage>
        <taxon>Bacteria</taxon>
        <taxon>Bacillati</taxon>
        <taxon>Bacillota</taxon>
        <taxon>Bacilli</taxon>
        <taxon>Bacillales</taxon>
        <taxon>Bacillaceae</taxon>
        <taxon>Priestia</taxon>
    </lineage>
</organism>
<evidence type="ECO:0000313" key="2">
    <source>
        <dbReference type="Proteomes" id="UP000605259"/>
    </source>
</evidence>
<dbReference type="PROSITE" id="PS51257">
    <property type="entry name" value="PROKAR_LIPOPROTEIN"/>
    <property type="match status" value="1"/>
</dbReference>
<dbReference type="EMBL" id="BMFK01000002">
    <property type="protein sequence ID" value="GGE74158.1"/>
    <property type="molecule type" value="Genomic_DNA"/>
</dbReference>
<dbReference type="SUPFAM" id="SSF159121">
    <property type="entry name" value="BC4932-like"/>
    <property type="match status" value="1"/>
</dbReference>
<protein>
    <submittedName>
        <fullName evidence="1">Membrane protein</fullName>
    </submittedName>
</protein>
<dbReference type="PANTHER" id="PTHR36433">
    <property type="entry name" value="HYPOTHETICAL CYTOSOLIC PROTEIN"/>
    <property type="match status" value="1"/>
</dbReference>